<dbReference type="AlphaFoldDB" id="A0A517MRP2"/>
<dbReference type="Proteomes" id="UP000319852">
    <property type="component" value="Chromosome"/>
</dbReference>
<evidence type="ECO:0000259" key="2">
    <source>
        <dbReference type="PROSITE" id="PS50846"/>
    </source>
</evidence>
<dbReference type="GO" id="GO:0046872">
    <property type="term" value="F:metal ion binding"/>
    <property type="evidence" value="ECO:0007669"/>
    <property type="project" value="UniProtKB-KW"/>
</dbReference>
<protein>
    <submittedName>
        <fullName evidence="3">Zinc/cadmium/mercury/lead-transporting ATPase</fullName>
    </submittedName>
</protein>
<dbReference type="RefSeq" id="WP_145058027.1">
    <property type="nucleotide sequence ID" value="NZ_CP036263.1"/>
</dbReference>
<dbReference type="InterPro" id="IPR036163">
    <property type="entry name" value="HMA_dom_sf"/>
</dbReference>
<evidence type="ECO:0000313" key="3">
    <source>
        <dbReference type="EMBL" id="QDS97551.1"/>
    </source>
</evidence>
<accession>A0A517MRP2</accession>
<dbReference type="SUPFAM" id="SSF55008">
    <property type="entry name" value="HMA, heavy metal-associated domain"/>
    <property type="match status" value="2"/>
</dbReference>
<dbReference type="CDD" id="cd00371">
    <property type="entry name" value="HMA"/>
    <property type="match status" value="2"/>
</dbReference>
<dbReference type="InterPro" id="IPR006121">
    <property type="entry name" value="HMA_dom"/>
</dbReference>
<evidence type="ECO:0000313" key="4">
    <source>
        <dbReference type="Proteomes" id="UP000319852"/>
    </source>
</evidence>
<keyword evidence="4" id="KW-1185">Reference proteome</keyword>
<dbReference type="PANTHER" id="PTHR22814:SF336">
    <property type="entry name" value="HEAVY METAL-ASSOCIATED ISOPRENYLATED PLANT PROTEIN 23"/>
    <property type="match status" value="1"/>
</dbReference>
<sequence precursor="true">MHQKCYQVGQLIAMIAVYGVSVQAPAFAARPQLPIRQVQIVDEAMCCAGCARNVSSQLYTMRGVKEVGVDLKSRTLTVSLPAPSPAVLGQLWHAVEQGKGTPTKLVTAEATYTLVRPKVEPIDQSSHAATAQTIVIDNLHCQGCAKKIVTQIYTLKGVTKVSVDMEKETLFVESHPKVQLSPWSLVDAVAKAKERPIAIFGGHGELKIKYATKAAPKTHQQALQPRTQGIQR</sequence>
<dbReference type="KEGG" id="amob:HG15A2_08140"/>
<reference evidence="3 4" key="1">
    <citation type="submission" date="2019-02" db="EMBL/GenBank/DDBJ databases">
        <title>Deep-cultivation of Planctomycetes and their phenomic and genomic characterization uncovers novel biology.</title>
        <authorList>
            <person name="Wiegand S."/>
            <person name="Jogler M."/>
            <person name="Boedeker C."/>
            <person name="Pinto D."/>
            <person name="Vollmers J."/>
            <person name="Rivas-Marin E."/>
            <person name="Kohn T."/>
            <person name="Peeters S.H."/>
            <person name="Heuer A."/>
            <person name="Rast P."/>
            <person name="Oberbeckmann S."/>
            <person name="Bunk B."/>
            <person name="Jeske O."/>
            <person name="Meyerdierks A."/>
            <person name="Storesund J.E."/>
            <person name="Kallscheuer N."/>
            <person name="Luecker S."/>
            <person name="Lage O.M."/>
            <person name="Pohl T."/>
            <person name="Merkel B.J."/>
            <person name="Hornburger P."/>
            <person name="Mueller R.-W."/>
            <person name="Bruemmer F."/>
            <person name="Labrenz M."/>
            <person name="Spormann A.M."/>
            <person name="Op den Camp H."/>
            <person name="Overmann J."/>
            <person name="Amann R."/>
            <person name="Jetten M.S.M."/>
            <person name="Mascher T."/>
            <person name="Medema M.H."/>
            <person name="Devos D.P."/>
            <person name="Kaster A.-K."/>
            <person name="Ovreas L."/>
            <person name="Rohde M."/>
            <person name="Galperin M.Y."/>
            <person name="Jogler C."/>
        </authorList>
    </citation>
    <scope>NUCLEOTIDE SEQUENCE [LARGE SCALE GENOMIC DNA]</scope>
    <source>
        <strain evidence="3 4">HG15A2</strain>
    </source>
</reference>
<dbReference type="EMBL" id="CP036263">
    <property type="protein sequence ID" value="QDS97551.1"/>
    <property type="molecule type" value="Genomic_DNA"/>
</dbReference>
<feature type="domain" description="HMA" evidence="2">
    <location>
        <begin position="36"/>
        <end position="100"/>
    </location>
</feature>
<dbReference type="Gene3D" id="3.30.70.100">
    <property type="match status" value="2"/>
</dbReference>
<dbReference type="PROSITE" id="PS50846">
    <property type="entry name" value="HMA_2"/>
    <property type="match status" value="2"/>
</dbReference>
<feature type="domain" description="HMA" evidence="2">
    <location>
        <begin position="130"/>
        <end position="197"/>
    </location>
</feature>
<dbReference type="OrthoDB" id="268695at2"/>
<name>A0A517MRP2_9BACT</name>
<keyword evidence="1" id="KW-0479">Metal-binding</keyword>
<organism evidence="3 4">
    <name type="scientific">Adhaeretor mobilis</name>
    <dbReference type="NCBI Taxonomy" id="1930276"/>
    <lineage>
        <taxon>Bacteria</taxon>
        <taxon>Pseudomonadati</taxon>
        <taxon>Planctomycetota</taxon>
        <taxon>Planctomycetia</taxon>
        <taxon>Pirellulales</taxon>
        <taxon>Lacipirellulaceae</taxon>
        <taxon>Adhaeretor</taxon>
    </lineage>
</organism>
<dbReference type="Pfam" id="PF00403">
    <property type="entry name" value="HMA"/>
    <property type="match status" value="2"/>
</dbReference>
<dbReference type="PANTHER" id="PTHR22814">
    <property type="entry name" value="COPPER TRANSPORT PROTEIN ATOX1-RELATED"/>
    <property type="match status" value="1"/>
</dbReference>
<proteinExistence type="predicted"/>
<evidence type="ECO:0000256" key="1">
    <source>
        <dbReference type="ARBA" id="ARBA00022723"/>
    </source>
</evidence>
<gene>
    <name evidence="3" type="ORF">HG15A2_08140</name>
</gene>